<proteinExistence type="predicted"/>
<dbReference type="EMBL" id="CP002045">
    <property type="protein sequence ID" value="ADH91900.1"/>
    <property type="molecule type" value="Genomic_DNA"/>
</dbReference>
<evidence type="ECO:0000313" key="3">
    <source>
        <dbReference type="Proteomes" id="UP000000376"/>
    </source>
</evidence>
<keyword evidence="3" id="KW-1185">Reference proteome</keyword>
<keyword evidence="1" id="KW-0472">Membrane</keyword>
<dbReference type="KEGG" id="ahe:Arch_0137"/>
<dbReference type="eggNOG" id="COG1950">
    <property type="taxonomic scope" value="Bacteria"/>
</dbReference>
<feature type="transmembrane region" description="Helical" evidence="1">
    <location>
        <begin position="53"/>
        <end position="70"/>
    </location>
</feature>
<organism evidence="2 3">
    <name type="scientific">Arcanobacterium haemolyticum (strain ATCC 9345 / DSM 20595 / CCM 5947 / CCUG 17215 / LMG 16163 / NBRC 15585 / NCTC 8452 / 11018)</name>
    <dbReference type="NCBI Taxonomy" id="644284"/>
    <lineage>
        <taxon>Bacteria</taxon>
        <taxon>Bacillati</taxon>
        <taxon>Actinomycetota</taxon>
        <taxon>Actinomycetes</taxon>
        <taxon>Actinomycetales</taxon>
        <taxon>Actinomycetaceae</taxon>
        <taxon>Arcanobacterium</taxon>
    </lineage>
</organism>
<evidence type="ECO:0000256" key="1">
    <source>
        <dbReference type="SAM" id="Phobius"/>
    </source>
</evidence>
<name>D7BLV1_ARCHD</name>
<dbReference type="Pfam" id="PF04020">
    <property type="entry name" value="Phage_holin_4_2"/>
    <property type="match status" value="1"/>
</dbReference>
<feature type="transmembrane region" description="Helical" evidence="1">
    <location>
        <begin position="116"/>
        <end position="138"/>
    </location>
</feature>
<dbReference type="InterPro" id="IPR007165">
    <property type="entry name" value="Phage_holin_4_2"/>
</dbReference>
<evidence type="ECO:0000313" key="2">
    <source>
        <dbReference type="EMBL" id="ADH91900.1"/>
    </source>
</evidence>
<dbReference type="PANTHER" id="PTHR37309:SF1">
    <property type="entry name" value="SLR0284 PROTEIN"/>
    <property type="match status" value="1"/>
</dbReference>
<sequence length="142" mass="15157">MVAPVRLGFMKFLIRIVFNAAALWVATLLFTGITLREPTIEQLSSLDPQMRTGVALLVAGAILAIVNSFVRPILKLLALPMYILTLGLFFVVVNGAMLMLTGWISGQVGVGIAVDGFVWALVGGIVISVVNTVLEVLVPGKH</sequence>
<accession>D7BLV1</accession>
<reference evidence="2 3" key="1">
    <citation type="journal article" date="2010" name="Stand. Genomic Sci.">
        <title>Complete genome sequence of Arcanobacterium haemolyticum type strain (11018).</title>
        <authorList>
            <person name="Yasawong M."/>
            <person name="Teshima H."/>
            <person name="Lapidus A."/>
            <person name="Nolan M."/>
            <person name="Lucas S."/>
            <person name="Glavina Del Rio T."/>
            <person name="Tice H."/>
            <person name="Cheng J."/>
            <person name="Bruce D."/>
            <person name="Detter C."/>
            <person name="Tapia R."/>
            <person name="Han C."/>
            <person name="Goodwin L."/>
            <person name="Pitluck S."/>
            <person name="Liolios K."/>
            <person name="Ivanova N."/>
            <person name="Mavromatis K."/>
            <person name="Mikhailova N."/>
            <person name="Pati A."/>
            <person name="Chen A."/>
            <person name="Palaniappan K."/>
            <person name="Land M."/>
            <person name="Hauser L."/>
            <person name="Chang Y."/>
            <person name="Jeffries C."/>
            <person name="Rohde M."/>
            <person name="Sikorski J."/>
            <person name="Pukall R."/>
            <person name="Goker M."/>
            <person name="Woyke T."/>
            <person name="Bristow J."/>
            <person name="Eisen J."/>
            <person name="Markowitz V."/>
            <person name="Hugenholtz P."/>
            <person name="Kyrpides N."/>
            <person name="Klenk H."/>
        </authorList>
    </citation>
    <scope>NUCLEOTIDE SEQUENCE [LARGE SCALE GENOMIC DNA]</scope>
    <source>
        <strain evidence="3">ATCC 9345 / DSM 20595 / CCUG 17215 / LMG 16163 / NBRC 15585 / NCTC 8452 / 11018</strain>
    </source>
</reference>
<dbReference type="AlphaFoldDB" id="D7BLV1"/>
<dbReference type="STRING" id="644284.Arch_0137"/>
<feature type="transmembrane region" description="Helical" evidence="1">
    <location>
        <begin position="82"/>
        <end position="104"/>
    </location>
</feature>
<dbReference type="HOGENOM" id="CLU_120441_0_2_11"/>
<evidence type="ECO:0008006" key="4">
    <source>
        <dbReference type="Google" id="ProtNLM"/>
    </source>
</evidence>
<keyword evidence="1" id="KW-0812">Transmembrane</keyword>
<keyword evidence="1" id="KW-1133">Transmembrane helix</keyword>
<feature type="transmembrane region" description="Helical" evidence="1">
    <location>
        <begin position="12"/>
        <end position="33"/>
    </location>
</feature>
<gene>
    <name evidence="2" type="ordered locus">Arch_0137</name>
</gene>
<dbReference type="Proteomes" id="UP000000376">
    <property type="component" value="Chromosome"/>
</dbReference>
<dbReference type="PANTHER" id="PTHR37309">
    <property type="entry name" value="SLR0284 PROTEIN"/>
    <property type="match status" value="1"/>
</dbReference>
<protein>
    <recommendedName>
        <fullName evidence="4">Phage holin family protein</fullName>
    </recommendedName>
</protein>